<protein>
    <submittedName>
        <fullName evidence="10 11">Unkempt protein, putative</fullName>
    </submittedName>
</protein>
<dbReference type="EMBL" id="ABJB010408923">
    <property type="status" value="NOT_ANNOTATED_CDS"/>
    <property type="molecule type" value="Genomic_DNA"/>
</dbReference>
<reference evidence="10 12" key="1">
    <citation type="submission" date="2008-03" db="EMBL/GenBank/DDBJ databases">
        <title>Annotation of Ixodes scapularis.</title>
        <authorList>
            <consortium name="Ixodes scapularis Genome Project Consortium"/>
            <person name="Caler E."/>
            <person name="Hannick L.I."/>
            <person name="Bidwell S."/>
            <person name="Joardar V."/>
            <person name="Thiagarajan M."/>
            <person name="Amedeo P."/>
            <person name="Galinsky K.J."/>
            <person name="Schobel S."/>
            <person name="Inman J."/>
            <person name="Hostetler J."/>
            <person name="Miller J."/>
            <person name="Hammond M."/>
            <person name="Megy K."/>
            <person name="Lawson D."/>
            <person name="Kodira C."/>
            <person name="Sutton G."/>
            <person name="Meyer J."/>
            <person name="Hill C.A."/>
            <person name="Birren B."/>
            <person name="Nene V."/>
            <person name="Collins F."/>
            <person name="Alarcon-Chaidez F."/>
            <person name="Wikel S."/>
            <person name="Strausberg R."/>
        </authorList>
    </citation>
    <scope>NUCLEOTIDE SEQUENCE [LARGE SCALE GENOMIC DNA]</scope>
    <source>
        <strain evidence="12">Wikel</strain>
        <strain evidence="10">Wikel colony</strain>
    </source>
</reference>
<feature type="zinc finger region" description="C3H1-type" evidence="7">
    <location>
        <begin position="166"/>
        <end position="196"/>
    </location>
</feature>
<feature type="compositionally biased region" description="Basic residues" evidence="8">
    <location>
        <begin position="279"/>
        <end position="291"/>
    </location>
</feature>
<dbReference type="OrthoDB" id="20534at2759"/>
<accession>B7QG44</accession>
<dbReference type="PANTHER" id="PTHR14493">
    <property type="entry name" value="UNKEMPT FAMILY MEMBER"/>
    <property type="match status" value="1"/>
</dbReference>
<keyword evidence="6 7" id="KW-0862">Zinc</keyword>
<evidence type="ECO:0000256" key="3">
    <source>
        <dbReference type="ARBA" id="ARBA00022723"/>
    </source>
</evidence>
<feature type="non-terminal residue" evidence="10">
    <location>
        <position position="330"/>
    </location>
</feature>
<evidence type="ECO:0007829" key="13">
    <source>
        <dbReference type="PeptideAtlas" id="B7QG44"/>
    </source>
</evidence>
<sequence>PRPRTPELNAGHQLPRSYLKEFRVDQCPLFVQHKCTQHKPFTCFHWHFKNQRRRRPVRAARDGTFNYSPDVYCTSYDETTGICPEGDGPLQSVLYVFVSVLEKDTEKRMVGPIRTAVAKRKGERQRKRVQCRWSWRARAFLEFISTACRFLHRTAGDTERRYHLRYYKTGICVYDTDARGNCVKNGPHCAFAHGLHDLRSPVYDAKEQQACLSGDAPTASGPEENGGPNSLDKERNALNEDPHWQDTKYVLTNYKTEPCKRPPRLCRQGYACPQYHNSRDKRRSPKRHKYRSTPCPNVKQGDEWGDPANCDNGDNCSYCHTRTEQQFHPE</sequence>
<dbReference type="VEuPathDB" id="VectorBase:ISCI021949"/>
<dbReference type="PaxDb" id="6945-B7QG44"/>
<evidence type="ECO:0000313" key="11">
    <source>
        <dbReference type="EnsemblMetazoa" id="ISCW021949-PA"/>
    </source>
</evidence>
<evidence type="ECO:0000256" key="8">
    <source>
        <dbReference type="SAM" id="MobiDB-lite"/>
    </source>
</evidence>
<evidence type="ECO:0000256" key="6">
    <source>
        <dbReference type="ARBA" id="ARBA00022833"/>
    </source>
</evidence>
<dbReference type="GO" id="GO:0005737">
    <property type="term" value="C:cytoplasm"/>
    <property type="evidence" value="ECO:0007669"/>
    <property type="project" value="UniProtKB-SubCell"/>
</dbReference>
<dbReference type="Gene3D" id="4.10.1000.10">
    <property type="entry name" value="Zinc finger, CCCH-type"/>
    <property type="match status" value="1"/>
</dbReference>
<keyword evidence="2" id="KW-0963">Cytoplasm</keyword>
<feature type="domain" description="C3H1-type" evidence="9">
    <location>
        <begin position="166"/>
        <end position="196"/>
    </location>
</feature>
<dbReference type="HOGENOM" id="CLU_021641_0_0_1"/>
<dbReference type="EMBL" id="DS929120">
    <property type="protein sequence ID" value="EEC17816.1"/>
    <property type="molecule type" value="Genomic_DNA"/>
</dbReference>
<feature type="zinc finger region" description="C3H1-type" evidence="7">
    <location>
        <begin position="289"/>
        <end position="323"/>
    </location>
</feature>
<comment type="subcellular location">
    <subcellularLocation>
        <location evidence="1">Cytoplasm</location>
    </subcellularLocation>
</comment>
<evidence type="ECO:0000313" key="12">
    <source>
        <dbReference type="Proteomes" id="UP000001555"/>
    </source>
</evidence>
<organism>
    <name type="scientific">Ixodes scapularis</name>
    <name type="common">Black-legged tick</name>
    <name type="synonym">Deer tick</name>
    <dbReference type="NCBI Taxonomy" id="6945"/>
    <lineage>
        <taxon>Eukaryota</taxon>
        <taxon>Metazoa</taxon>
        <taxon>Ecdysozoa</taxon>
        <taxon>Arthropoda</taxon>
        <taxon>Chelicerata</taxon>
        <taxon>Arachnida</taxon>
        <taxon>Acari</taxon>
        <taxon>Parasitiformes</taxon>
        <taxon>Ixodida</taxon>
        <taxon>Ixodoidea</taxon>
        <taxon>Ixodidae</taxon>
        <taxon>Ixodinae</taxon>
        <taxon>Ixodes</taxon>
    </lineage>
</organism>
<gene>
    <name evidence="10" type="ORF">IscW_ISCW021949</name>
</gene>
<dbReference type="InterPro" id="IPR000571">
    <property type="entry name" value="Znf_CCCH"/>
</dbReference>
<feature type="non-terminal residue" evidence="10">
    <location>
        <position position="1"/>
    </location>
</feature>
<keyword evidence="5 7" id="KW-0863">Zinc-finger</keyword>
<dbReference type="InterPro" id="IPR045234">
    <property type="entry name" value="Unkempt-like"/>
</dbReference>
<dbReference type="EnsemblMetazoa" id="ISCW021949-RA">
    <property type="protein sequence ID" value="ISCW021949-PA"/>
    <property type="gene ID" value="ISCW021949"/>
</dbReference>
<dbReference type="InterPro" id="IPR057295">
    <property type="entry name" value="UNK_Znf_4"/>
</dbReference>
<keyword evidence="4" id="KW-0677">Repeat</keyword>
<dbReference type="Pfam" id="PF25427">
    <property type="entry name" value="zf-CCCH_UNK"/>
    <property type="match status" value="1"/>
</dbReference>
<dbReference type="InterPro" id="IPR040594">
    <property type="entry name" value="UNK_Znf_1"/>
</dbReference>
<name>B7QG44_IXOSC</name>
<dbReference type="VEuPathDB" id="VectorBase:ISCW021949"/>
<dbReference type="Pfam" id="PF23035">
    <property type="entry name" value="zf-CCCH_UNK-like_4th"/>
    <property type="match status" value="1"/>
</dbReference>
<reference evidence="11" key="2">
    <citation type="submission" date="2020-05" db="UniProtKB">
        <authorList>
            <consortium name="EnsemblMetazoa"/>
        </authorList>
    </citation>
    <scope>IDENTIFICATION</scope>
    <source>
        <strain evidence="11">wikel</strain>
    </source>
</reference>
<dbReference type="Pfam" id="PF23261">
    <property type="entry name" value="zf-CCCH_11"/>
    <property type="match status" value="1"/>
</dbReference>
<dbReference type="Proteomes" id="UP000001555">
    <property type="component" value="Unassembled WGS sequence"/>
</dbReference>
<dbReference type="Pfam" id="PF18384">
    <property type="entry name" value="zf_CCCH_5"/>
    <property type="match status" value="1"/>
</dbReference>
<dbReference type="GO" id="GO:0008270">
    <property type="term" value="F:zinc ion binding"/>
    <property type="evidence" value="ECO:0007669"/>
    <property type="project" value="UniProtKB-KW"/>
</dbReference>
<evidence type="ECO:0000259" key="9">
    <source>
        <dbReference type="PROSITE" id="PS50103"/>
    </source>
</evidence>
<evidence type="ECO:0000256" key="4">
    <source>
        <dbReference type="ARBA" id="ARBA00022737"/>
    </source>
</evidence>
<evidence type="ECO:0000256" key="7">
    <source>
        <dbReference type="PROSITE-ProRule" id="PRU00723"/>
    </source>
</evidence>
<keyword evidence="3 7" id="KW-0479">Metal-binding</keyword>
<proteinExistence type="evidence at protein level"/>
<evidence type="ECO:0000256" key="1">
    <source>
        <dbReference type="ARBA" id="ARBA00004496"/>
    </source>
</evidence>
<dbReference type="PANTHER" id="PTHR14493:SF50">
    <property type="entry name" value="RING FINGER PROTEIN UNKEMPT"/>
    <property type="match status" value="1"/>
</dbReference>
<evidence type="ECO:0000256" key="2">
    <source>
        <dbReference type="ARBA" id="ARBA00022490"/>
    </source>
</evidence>
<dbReference type="InterPro" id="IPR057296">
    <property type="entry name" value="UNK_Znf_5"/>
</dbReference>
<feature type="region of interest" description="Disordered" evidence="8">
    <location>
        <begin position="211"/>
        <end position="244"/>
    </location>
</feature>
<evidence type="ECO:0000313" key="10">
    <source>
        <dbReference type="EMBL" id="EEC17816.1"/>
    </source>
</evidence>
<feature type="domain" description="C3H1-type" evidence="9">
    <location>
        <begin position="289"/>
        <end position="323"/>
    </location>
</feature>
<evidence type="ECO:0000256" key="5">
    <source>
        <dbReference type="ARBA" id="ARBA00022771"/>
    </source>
</evidence>
<dbReference type="SMART" id="SM00356">
    <property type="entry name" value="ZnF_C3H1"/>
    <property type="match status" value="3"/>
</dbReference>
<dbReference type="PROSITE" id="PS50103">
    <property type="entry name" value="ZF_C3H1"/>
    <property type="match status" value="2"/>
</dbReference>
<dbReference type="AlphaFoldDB" id="B7QG44"/>
<keyword evidence="12" id="KW-1185">Reference proteome</keyword>
<feature type="region of interest" description="Disordered" evidence="8">
    <location>
        <begin position="276"/>
        <end position="306"/>
    </location>
</feature>
<dbReference type="STRING" id="6945.B7QG44"/>
<keyword evidence="13" id="KW-1267">Proteomics identification</keyword>
<feature type="compositionally biased region" description="Basic and acidic residues" evidence="8">
    <location>
        <begin position="231"/>
        <end position="244"/>
    </location>
</feature>
<dbReference type="VEuPathDB" id="VectorBase:ISCP_010514"/>